<organism evidence="1 2">
    <name type="scientific">Encephalitozoon romaleae (strain SJ-2008)</name>
    <name type="common">Microsporidian parasite</name>
    <dbReference type="NCBI Taxonomy" id="1178016"/>
    <lineage>
        <taxon>Eukaryota</taxon>
        <taxon>Fungi</taxon>
        <taxon>Fungi incertae sedis</taxon>
        <taxon>Microsporidia</taxon>
        <taxon>Unikaryonidae</taxon>
        <taxon>Encephalitozoon</taxon>
    </lineage>
</organism>
<dbReference type="Proteomes" id="UP000010094">
    <property type="component" value="Chromosome II"/>
</dbReference>
<sequence>MIIRIEEKYASSSVREWFGCLKSDEDVLEEDEKVSNGLPEYRIEIKENGEGNDATISVGKLNIKHKVALDVLEDTLIEVVGSLLGYEQTILYGFTVKDSSGTKMKPVVPIFFKSTLGVQIPKRLGYLKSDNSGMPEVDEGMMIPFVSISPIIKSVLTSGTLRFSAENVKVLLAPYNGSMFMIPNTANIIPMVRGMRSREDMGVFLKLLRSFPFKFVETFIKAYQQPSSVTVNRELSNCFSEFQNNLTKLDIKCIYKIVSSAPVFLDARDKITERVEKFYVYNARGFKRKKGQYLKCREELYIDRCPIGSLKRYFRDL</sequence>
<dbReference type="KEGG" id="ero:EROM_021170"/>
<dbReference type="HOGENOM" id="CLU_877252_0_0_1"/>
<gene>
    <name evidence="1" type="ordered locus">EROM_021170</name>
</gene>
<dbReference type="VEuPathDB" id="MicrosporidiaDB:EROM_021170"/>
<proteinExistence type="predicted"/>
<dbReference type="RefSeq" id="XP_009264089.1">
    <property type="nucleotide sequence ID" value="XM_009265814.1"/>
</dbReference>
<dbReference type="GeneID" id="20520879"/>
<reference evidence="1 2" key="1">
    <citation type="journal article" date="2012" name="Proc. Natl. Acad. Sci. U.S.A.">
        <title>Gain and loss of multiple functionally related, horizontally transferred genes in the reduced genomes of two microsporidian parasites.</title>
        <authorList>
            <person name="Pombert J.-F."/>
            <person name="Selman M."/>
            <person name="Burki F."/>
            <person name="Bardell F.T."/>
            <person name="Farinelli L."/>
            <person name="Solter L.F."/>
            <person name="Whitman D.W."/>
            <person name="Weiss L.M."/>
            <person name="Corradi N."/>
            <person name="Keeling P.J."/>
        </authorList>
    </citation>
    <scope>NUCLEOTIDE SEQUENCE [LARGE SCALE GENOMIC DNA]</scope>
    <source>
        <strain evidence="1 2">SJ-2008</strain>
    </source>
</reference>
<dbReference type="OrthoDB" id="2191488at2759"/>
<evidence type="ECO:0000313" key="2">
    <source>
        <dbReference type="Proteomes" id="UP000010094"/>
    </source>
</evidence>
<dbReference type="AlphaFoldDB" id="I7AQJ6"/>
<name>I7AQJ6_ENCRO</name>
<dbReference type="EMBL" id="CP003519">
    <property type="protein sequence ID" value="AFN82592.1"/>
    <property type="molecule type" value="Genomic_DNA"/>
</dbReference>
<evidence type="ECO:0000313" key="1">
    <source>
        <dbReference type="EMBL" id="AFN82592.1"/>
    </source>
</evidence>
<keyword evidence="2" id="KW-1185">Reference proteome</keyword>
<accession>I7AQJ6</accession>
<protein>
    <submittedName>
        <fullName evidence="1">Uncharacterized protein</fullName>
    </submittedName>
</protein>